<evidence type="ECO:0008006" key="4">
    <source>
        <dbReference type="Google" id="ProtNLM"/>
    </source>
</evidence>
<protein>
    <recommendedName>
        <fullName evidence="4">GGDEF domain-containing protein</fullName>
    </recommendedName>
</protein>
<dbReference type="AlphaFoldDB" id="A0A3P3XT95"/>
<accession>A0A3P3XT95</accession>
<sequence length="493" mass="53669">MKRTLRIILFIGTLVLIAALVGFVALKIGEFRLSGEQSASAEYAILRNAVSPITSEQEFGDQFVRDRLKSLYSASAHLLAVQVLDRNGLVLWKIPDDSPYFASPATSPGSVFHAPGMSTVIYMTPLPDGMKLMALYSILSQKDIANILLVPIIILAAWIILLVILQIVFKGKPVEVAKTEPVPAKTVEPPMAEEIETQPEEPSGHEEQQKTAGHIEGNAEENIEGNIGENVGEAAPEEASMEAAELDEEIEEILQEEELPPEEAPFAAVPAPENPELKPGAEAVIPSQPEMPPEKEVLPVREEPPQRKIISEETSPAESEYDFEEAEFVAPPEKTEETPEPEAFPSSLSLDMLKRTLETELQRSQETSLLLIQCMFSGESDPSALALGVTIRDYFASESLVFELAKGCYAAVLPGVDAGSGLKLAVDLDDVLTTTASLYKDLSEEPPFYFGISALYDRTISPERLYKEALAALQKAHESGSRILAFKPASPTA</sequence>
<evidence type="ECO:0000256" key="2">
    <source>
        <dbReference type="SAM" id="Phobius"/>
    </source>
</evidence>
<proteinExistence type="predicted"/>
<feature type="region of interest" description="Disordered" evidence="1">
    <location>
        <begin position="286"/>
        <end position="324"/>
    </location>
</feature>
<name>A0A3P3XT95_9SPIR</name>
<feature type="transmembrane region" description="Helical" evidence="2">
    <location>
        <begin position="147"/>
        <end position="169"/>
    </location>
</feature>
<keyword evidence="2" id="KW-1133">Transmembrane helix</keyword>
<evidence type="ECO:0000256" key="1">
    <source>
        <dbReference type="SAM" id="MobiDB-lite"/>
    </source>
</evidence>
<gene>
    <name evidence="3" type="ORF">SPIRO4BDMA_51022</name>
</gene>
<feature type="compositionally biased region" description="Basic and acidic residues" evidence="1">
    <location>
        <begin position="292"/>
        <end position="311"/>
    </location>
</feature>
<organism evidence="3">
    <name type="scientific">uncultured spirochete</name>
    <dbReference type="NCBI Taxonomy" id="156406"/>
    <lineage>
        <taxon>Bacteria</taxon>
        <taxon>Pseudomonadati</taxon>
        <taxon>Spirochaetota</taxon>
        <taxon>Spirochaetia</taxon>
        <taxon>Spirochaetales</taxon>
        <taxon>environmental samples</taxon>
    </lineage>
</organism>
<reference evidence="3" key="1">
    <citation type="submission" date="2017-02" db="EMBL/GenBank/DDBJ databases">
        <authorList>
            <person name="Regsiter A."/>
            <person name="William W."/>
        </authorList>
    </citation>
    <scope>NUCLEOTIDE SEQUENCE</scope>
    <source>
        <strain evidence="3">BdmA 4</strain>
    </source>
</reference>
<feature type="transmembrane region" description="Helical" evidence="2">
    <location>
        <begin position="6"/>
        <end position="26"/>
    </location>
</feature>
<keyword evidence="2" id="KW-0472">Membrane</keyword>
<evidence type="ECO:0000313" key="3">
    <source>
        <dbReference type="EMBL" id="SLM19507.1"/>
    </source>
</evidence>
<feature type="region of interest" description="Disordered" evidence="1">
    <location>
        <begin position="185"/>
        <end position="220"/>
    </location>
</feature>
<keyword evidence="2" id="KW-0812">Transmembrane</keyword>
<dbReference type="EMBL" id="FWDO01000005">
    <property type="protein sequence ID" value="SLM19507.1"/>
    <property type="molecule type" value="Genomic_DNA"/>
</dbReference>